<name>A0A1X7AQT9_9GAMM</name>
<proteinExistence type="predicted"/>
<dbReference type="EMBL" id="FWPT01000015">
    <property type="protein sequence ID" value="SMA50681.1"/>
    <property type="molecule type" value="Genomic_DNA"/>
</dbReference>
<keyword evidence="2" id="KW-1185">Reference proteome</keyword>
<dbReference type="Proteomes" id="UP000196573">
    <property type="component" value="Unassembled WGS sequence"/>
</dbReference>
<protein>
    <submittedName>
        <fullName evidence="1">Topology modulation protein</fullName>
    </submittedName>
</protein>
<dbReference type="SUPFAM" id="SSF52540">
    <property type="entry name" value="P-loop containing nucleoside triphosphate hydrolases"/>
    <property type="match status" value="1"/>
</dbReference>
<organism evidence="1 2">
    <name type="scientific">Parendozoicomonas haliclonae</name>
    <dbReference type="NCBI Taxonomy" id="1960125"/>
    <lineage>
        <taxon>Bacteria</taxon>
        <taxon>Pseudomonadati</taxon>
        <taxon>Pseudomonadota</taxon>
        <taxon>Gammaproteobacteria</taxon>
        <taxon>Oceanospirillales</taxon>
        <taxon>Endozoicomonadaceae</taxon>
        <taxon>Parendozoicomonas</taxon>
    </lineage>
</organism>
<evidence type="ECO:0000313" key="2">
    <source>
        <dbReference type="Proteomes" id="UP000196573"/>
    </source>
</evidence>
<gene>
    <name evidence="1" type="ORF">EHSB41UT_04498</name>
</gene>
<accession>A0A1X7AQT9</accession>
<dbReference type="RefSeq" id="WP_207626737.1">
    <property type="nucleotide sequence ID" value="NZ_CBCSCN010000015.1"/>
</dbReference>
<evidence type="ECO:0000313" key="1">
    <source>
        <dbReference type="EMBL" id="SMA50681.1"/>
    </source>
</evidence>
<dbReference type="Gene3D" id="3.40.50.300">
    <property type="entry name" value="P-loop containing nucleotide triphosphate hydrolases"/>
    <property type="match status" value="1"/>
</dbReference>
<dbReference type="AlphaFoldDB" id="A0A1X7AQT9"/>
<sequence length="179" mass="20965">MKINVVGVSGSGKSTLARKLADALNAPYLEMDRLFWKPNWQEPTNEEFFPKLEQALKQDSWVLDGNFSRTNSIKWSEVDLVIWVDLPFCQTLFQAISRALRRVISQIELWPGTGNRESWGKLISKQSIVWWTIRHYQSNRDKYCRLMADPKYRHIRFIRLNSHKEAEALITQLVSIQQG</sequence>
<reference evidence="1 2" key="1">
    <citation type="submission" date="2017-03" db="EMBL/GenBank/DDBJ databases">
        <authorList>
            <person name="Afonso C.L."/>
            <person name="Miller P.J."/>
            <person name="Scott M.A."/>
            <person name="Spackman E."/>
            <person name="Goraichik I."/>
            <person name="Dimitrov K.M."/>
            <person name="Suarez D.L."/>
            <person name="Swayne D.E."/>
        </authorList>
    </citation>
    <scope>NUCLEOTIDE SEQUENCE [LARGE SCALE GENOMIC DNA]</scope>
    <source>
        <strain evidence="1">SB41UT1</strain>
    </source>
</reference>
<dbReference type="PANTHER" id="PTHR37816">
    <property type="entry name" value="YALI0E33011P"/>
    <property type="match status" value="1"/>
</dbReference>
<dbReference type="PANTHER" id="PTHR37816:SF1">
    <property type="entry name" value="TOXIN"/>
    <property type="match status" value="1"/>
</dbReference>
<dbReference type="InterPro" id="IPR052922">
    <property type="entry name" value="Cytidylate_Kinase-2"/>
</dbReference>
<dbReference type="InterPro" id="IPR027417">
    <property type="entry name" value="P-loop_NTPase"/>
</dbReference>